<keyword evidence="4 6" id="KW-1133">Transmembrane helix</keyword>
<dbReference type="GO" id="GO:0005737">
    <property type="term" value="C:cytoplasm"/>
    <property type="evidence" value="ECO:0007669"/>
    <property type="project" value="UniProtKB-ARBA"/>
</dbReference>
<accession>A0A0V0R0F5</accession>
<name>A0A0V0R0F5_PSEPJ</name>
<dbReference type="InParanoid" id="A0A0V0R0F5"/>
<organism evidence="8 9">
    <name type="scientific">Pseudocohnilembus persalinus</name>
    <name type="common">Ciliate</name>
    <dbReference type="NCBI Taxonomy" id="266149"/>
    <lineage>
        <taxon>Eukaryota</taxon>
        <taxon>Sar</taxon>
        <taxon>Alveolata</taxon>
        <taxon>Ciliophora</taxon>
        <taxon>Intramacronucleata</taxon>
        <taxon>Oligohymenophorea</taxon>
        <taxon>Scuticociliatia</taxon>
        <taxon>Philasterida</taxon>
        <taxon>Pseudocohnilembidae</taxon>
        <taxon>Pseudocohnilembus</taxon>
    </lineage>
</organism>
<dbReference type="OrthoDB" id="261831at2759"/>
<comment type="subcellular location">
    <subcellularLocation>
        <location evidence="1">Membrane</location>
        <topology evidence="1">Single-pass membrane protein</topology>
    </subcellularLocation>
</comment>
<keyword evidence="3 6" id="KW-0812">Transmembrane</keyword>
<dbReference type="GO" id="GO:0016020">
    <property type="term" value="C:membrane"/>
    <property type="evidence" value="ECO:0007669"/>
    <property type="project" value="UniProtKB-SubCell"/>
</dbReference>
<evidence type="ECO:0000256" key="1">
    <source>
        <dbReference type="ARBA" id="ARBA00004167"/>
    </source>
</evidence>
<protein>
    <recommendedName>
        <fullName evidence="7">t-SNARE coiled-coil homology domain-containing protein</fullName>
    </recommendedName>
</protein>
<dbReference type="PANTHER" id="PTHR12791">
    <property type="entry name" value="GOLGI SNARE BET1-RELATED"/>
    <property type="match status" value="1"/>
</dbReference>
<comment type="caution">
    <text evidence="8">The sequence shown here is derived from an EMBL/GenBank/DDBJ whole genome shotgun (WGS) entry which is preliminary data.</text>
</comment>
<evidence type="ECO:0000313" key="9">
    <source>
        <dbReference type="Proteomes" id="UP000054937"/>
    </source>
</evidence>
<feature type="domain" description="T-SNARE coiled-coil homology" evidence="7">
    <location>
        <begin position="13"/>
        <end position="75"/>
    </location>
</feature>
<feature type="transmembrane region" description="Helical" evidence="6">
    <location>
        <begin position="84"/>
        <end position="101"/>
    </location>
</feature>
<dbReference type="Gene3D" id="1.20.5.110">
    <property type="match status" value="1"/>
</dbReference>
<dbReference type="InterPro" id="IPR000727">
    <property type="entry name" value="T_SNARE_dom"/>
</dbReference>
<evidence type="ECO:0000256" key="3">
    <source>
        <dbReference type="ARBA" id="ARBA00022692"/>
    </source>
</evidence>
<dbReference type="SUPFAM" id="SSF58038">
    <property type="entry name" value="SNARE fusion complex"/>
    <property type="match status" value="1"/>
</dbReference>
<dbReference type="OMA" id="ICVVFMA"/>
<evidence type="ECO:0000256" key="2">
    <source>
        <dbReference type="ARBA" id="ARBA00022448"/>
    </source>
</evidence>
<evidence type="ECO:0000259" key="7">
    <source>
        <dbReference type="PROSITE" id="PS50192"/>
    </source>
</evidence>
<sequence>MKKSGKDHQILQRNLEEDNEAKIDELYNQVNHLKGVSQDINAFLSEDKSMLNQMDGQYSSNQNLMAGAMEKIDELLNSNVGKNYCFLIIVVLCFFIILYFLK</sequence>
<evidence type="ECO:0000256" key="6">
    <source>
        <dbReference type="SAM" id="Phobius"/>
    </source>
</evidence>
<dbReference type="PROSITE" id="PS50192">
    <property type="entry name" value="T_SNARE"/>
    <property type="match status" value="1"/>
</dbReference>
<evidence type="ECO:0000256" key="4">
    <source>
        <dbReference type="ARBA" id="ARBA00022989"/>
    </source>
</evidence>
<keyword evidence="5 6" id="KW-0472">Membrane</keyword>
<dbReference type="EMBL" id="LDAU01000082">
    <property type="protein sequence ID" value="KRX07640.1"/>
    <property type="molecule type" value="Genomic_DNA"/>
</dbReference>
<dbReference type="GO" id="GO:0012505">
    <property type="term" value="C:endomembrane system"/>
    <property type="evidence" value="ECO:0007669"/>
    <property type="project" value="UniProtKB-ARBA"/>
</dbReference>
<evidence type="ECO:0000313" key="8">
    <source>
        <dbReference type="EMBL" id="KRX07640.1"/>
    </source>
</evidence>
<reference evidence="8 9" key="1">
    <citation type="journal article" date="2015" name="Sci. Rep.">
        <title>Genome of the facultative scuticociliatosis pathogen Pseudocohnilembus persalinus provides insight into its virulence through horizontal gene transfer.</title>
        <authorList>
            <person name="Xiong J."/>
            <person name="Wang G."/>
            <person name="Cheng J."/>
            <person name="Tian M."/>
            <person name="Pan X."/>
            <person name="Warren A."/>
            <person name="Jiang C."/>
            <person name="Yuan D."/>
            <person name="Miao W."/>
        </authorList>
    </citation>
    <scope>NUCLEOTIDE SEQUENCE [LARGE SCALE GENOMIC DNA]</scope>
    <source>
        <strain evidence="8">36N120E</strain>
    </source>
</reference>
<gene>
    <name evidence="8" type="ORF">PPERSA_11189</name>
</gene>
<keyword evidence="2" id="KW-0813">Transport</keyword>
<keyword evidence="9" id="KW-1185">Reference proteome</keyword>
<proteinExistence type="predicted"/>
<dbReference type="AlphaFoldDB" id="A0A0V0R0F5"/>
<evidence type="ECO:0000256" key="5">
    <source>
        <dbReference type="ARBA" id="ARBA00023136"/>
    </source>
</evidence>
<dbReference type="Proteomes" id="UP000054937">
    <property type="component" value="Unassembled WGS sequence"/>
</dbReference>